<keyword evidence="3" id="KW-1185">Reference proteome</keyword>
<feature type="transmembrane region" description="Helical" evidence="1">
    <location>
        <begin position="155"/>
        <end position="182"/>
    </location>
</feature>
<feature type="transmembrane region" description="Helical" evidence="1">
    <location>
        <begin position="127"/>
        <end position="143"/>
    </location>
</feature>
<keyword evidence="1" id="KW-1133">Transmembrane helix</keyword>
<protein>
    <recommendedName>
        <fullName evidence="4">Glycosyltransferase RgtA/B/C/D-like domain-containing protein</fullName>
    </recommendedName>
</protein>
<evidence type="ECO:0000313" key="2">
    <source>
        <dbReference type="EMBL" id="MCW3160403.1"/>
    </source>
</evidence>
<evidence type="ECO:0000313" key="3">
    <source>
        <dbReference type="Proteomes" id="UP001163719"/>
    </source>
</evidence>
<gene>
    <name evidence="2" type="ORF">OH806_03890</name>
</gene>
<evidence type="ECO:0000256" key="1">
    <source>
        <dbReference type="SAM" id="Phobius"/>
    </source>
</evidence>
<feature type="transmembrane region" description="Helical" evidence="1">
    <location>
        <begin position="194"/>
        <end position="215"/>
    </location>
</feature>
<proteinExistence type="predicted"/>
<name>A0ABT3HL06_9FLAO</name>
<keyword evidence="1" id="KW-0812">Transmembrane</keyword>
<feature type="transmembrane region" description="Helical" evidence="1">
    <location>
        <begin position="289"/>
        <end position="312"/>
    </location>
</feature>
<feature type="transmembrane region" description="Helical" evidence="1">
    <location>
        <begin position="265"/>
        <end position="283"/>
    </location>
</feature>
<feature type="transmembrane region" description="Helical" evidence="1">
    <location>
        <begin position="101"/>
        <end position="121"/>
    </location>
</feature>
<evidence type="ECO:0008006" key="4">
    <source>
        <dbReference type="Google" id="ProtNLM"/>
    </source>
</evidence>
<dbReference type="EMBL" id="JAPDHV010000002">
    <property type="protein sequence ID" value="MCW3160403.1"/>
    <property type="molecule type" value="Genomic_DNA"/>
</dbReference>
<feature type="transmembrane region" description="Helical" evidence="1">
    <location>
        <begin position="61"/>
        <end position="80"/>
    </location>
</feature>
<organism evidence="2 3">
    <name type="scientific">Chryseobacterium oryctis</name>
    <dbReference type="NCBI Taxonomy" id="2952618"/>
    <lineage>
        <taxon>Bacteria</taxon>
        <taxon>Pseudomonadati</taxon>
        <taxon>Bacteroidota</taxon>
        <taxon>Flavobacteriia</taxon>
        <taxon>Flavobacteriales</taxon>
        <taxon>Weeksellaceae</taxon>
        <taxon>Chryseobacterium group</taxon>
        <taxon>Chryseobacterium</taxon>
    </lineage>
</organism>
<accession>A0ABT3HL06</accession>
<keyword evidence="1" id="KW-0472">Membrane</keyword>
<dbReference type="Proteomes" id="UP001163719">
    <property type="component" value="Unassembled WGS sequence"/>
</dbReference>
<feature type="transmembrane region" description="Helical" evidence="1">
    <location>
        <begin position="12"/>
        <end position="33"/>
    </location>
</feature>
<sequence length="441" mass="51087">MEKILSEREKKSIALDILVFLGVIAYFVLRIIYSSGEFTPDSIQYLQQAQDFWDYKVNFPLGYPFLINIFSLFTGSLIIASKLINILSYIGIILFSYKKKFFFPQTLFIFSFYPFLGLYTLTLSESVYYFFNYLIIYFVYKIIEGGFNTKRIFSLAILFFILTSIRFSGVFVFATAIAFLGYITFKKKYSIKSYSFLVISTLFGVLSYLLINYLYCGFPLGQRDHLHIEPENCIEFISRISVSTCKDFSFLNAIIHKGLLNKISFINIFVGAVLIITAFLVLLKKGKKISYFNLYLAFSFIGILLTLLYSYYTTRIDDTIRIKSNVYLYLVLLIAFNIPRSIINYAKVFVIFTLGINSFTLIKHSESIIKHIPKYETLICKTNDKSINIIYKNYKDSNEKNNSAVLLFKAILIDKGYKFLDSEQPDPKVSNCQIQTSEIIK</sequence>
<dbReference type="RefSeq" id="WP_264742362.1">
    <property type="nucleotide sequence ID" value="NZ_JAPDHV010000002.1"/>
</dbReference>
<feature type="transmembrane region" description="Helical" evidence="1">
    <location>
        <begin position="324"/>
        <end position="339"/>
    </location>
</feature>
<reference evidence="2" key="1">
    <citation type="submission" date="2022-10" db="EMBL/GenBank/DDBJ databases">
        <title>Chryseobacterium babae sp. nov. isolated from the gut of the beetle Oryctes rhinoceros, and Chryseobacterium kimseyorum sp. nov., isolated from a stick insect rearing cage.</title>
        <authorList>
            <person name="Shelomi M."/>
            <person name="Han C.-J."/>
            <person name="Chen W.-M."/>
            <person name="Chen H.-K."/>
            <person name="Liaw S.-J."/>
            <person name="Muhle E."/>
            <person name="Clermont D."/>
        </authorList>
    </citation>
    <scope>NUCLEOTIDE SEQUENCE</scope>
    <source>
        <strain evidence="2">WLa1L2M3</strain>
    </source>
</reference>
<comment type="caution">
    <text evidence="2">The sequence shown here is derived from an EMBL/GenBank/DDBJ whole genome shotgun (WGS) entry which is preliminary data.</text>
</comment>